<name>A0A0E9T029_ANGAN</name>
<reference evidence="1" key="2">
    <citation type="journal article" date="2015" name="Fish Shellfish Immunol.">
        <title>Early steps in the European eel (Anguilla anguilla)-Vibrio vulnificus interaction in the gills: Role of the RtxA13 toxin.</title>
        <authorList>
            <person name="Callol A."/>
            <person name="Pajuelo D."/>
            <person name="Ebbesson L."/>
            <person name="Teles M."/>
            <person name="MacKenzie S."/>
            <person name="Amaro C."/>
        </authorList>
    </citation>
    <scope>NUCLEOTIDE SEQUENCE</scope>
</reference>
<accession>A0A0E9T029</accession>
<reference evidence="1" key="1">
    <citation type="submission" date="2014-11" db="EMBL/GenBank/DDBJ databases">
        <authorList>
            <person name="Amaro Gonzalez C."/>
        </authorList>
    </citation>
    <scope>NUCLEOTIDE SEQUENCE</scope>
</reference>
<organism evidence="1">
    <name type="scientific">Anguilla anguilla</name>
    <name type="common">European freshwater eel</name>
    <name type="synonym">Muraena anguilla</name>
    <dbReference type="NCBI Taxonomy" id="7936"/>
    <lineage>
        <taxon>Eukaryota</taxon>
        <taxon>Metazoa</taxon>
        <taxon>Chordata</taxon>
        <taxon>Craniata</taxon>
        <taxon>Vertebrata</taxon>
        <taxon>Euteleostomi</taxon>
        <taxon>Actinopterygii</taxon>
        <taxon>Neopterygii</taxon>
        <taxon>Teleostei</taxon>
        <taxon>Anguilliformes</taxon>
        <taxon>Anguillidae</taxon>
        <taxon>Anguilla</taxon>
    </lineage>
</organism>
<dbReference type="EMBL" id="GBXM01061725">
    <property type="protein sequence ID" value="JAH46852.1"/>
    <property type="molecule type" value="Transcribed_RNA"/>
</dbReference>
<proteinExistence type="predicted"/>
<protein>
    <submittedName>
        <fullName evidence="1">Uncharacterized protein</fullName>
    </submittedName>
</protein>
<sequence>MFLSCFLTRSCSSCCARRCREHSTSSSHILFLLQVCESLHREAVHSG</sequence>
<dbReference type="AlphaFoldDB" id="A0A0E9T029"/>
<evidence type="ECO:0000313" key="1">
    <source>
        <dbReference type="EMBL" id="JAH46852.1"/>
    </source>
</evidence>